<reference evidence="1" key="1">
    <citation type="submission" date="2019-08" db="EMBL/GenBank/DDBJ databases">
        <authorList>
            <person name="Kucharzyk K."/>
            <person name="Murdoch R.W."/>
            <person name="Higgins S."/>
            <person name="Loffler F."/>
        </authorList>
    </citation>
    <scope>NUCLEOTIDE SEQUENCE</scope>
</reference>
<dbReference type="AlphaFoldDB" id="A0A645FPW3"/>
<organism evidence="1">
    <name type="scientific">bioreactor metagenome</name>
    <dbReference type="NCBI Taxonomy" id="1076179"/>
    <lineage>
        <taxon>unclassified sequences</taxon>
        <taxon>metagenomes</taxon>
        <taxon>ecological metagenomes</taxon>
    </lineage>
</organism>
<comment type="caution">
    <text evidence="1">The sequence shown here is derived from an EMBL/GenBank/DDBJ whole genome shotgun (WGS) entry which is preliminary data.</text>
</comment>
<proteinExistence type="predicted"/>
<name>A0A645FPW3_9ZZZZ</name>
<dbReference type="EMBL" id="VSSQ01062452">
    <property type="protein sequence ID" value="MPN15632.1"/>
    <property type="molecule type" value="Genomic_DNA"/>
</dbReference>
<evidence type="ECO:0000313" key="1">
    <source>
        <dbReference type="EMBL" id="MPN15632.1"/>
    </source>
</evidence>
<gene>
    <name evidence="1" type="ORF">SDC9_162966</name>
</gene>
<sequence>MSGYKPWQVNAWTLNGGYSSFVYEGVNYYIFECSNIEIFADHTVYLAAYEGNAPSADIFTIDQDGVISFAEGFHAPHALFTLPLDSSKADLNAVHNLLESNGIITE</sequence>
<accession>A0A645FPW3</accession>
<protein>
    <submittedName>
        <fullName evidence="1">Uncharacterized protein</fullName>
    </submittedName>
</protein>